<dbReference type="GO" id="GO:0098796">
    <property type="term" value="C:membrane protein complex"/>
    <property type="evidence" value="ECO:0007669"/>
    <property type="project" value="UniProtKB-ARBA"/>
</dbReference>
<keyword evidence="3" id="KW-0067">ATP-binding</keyword>
<evidence type="ECO:0000256" key="1">
    <source>
        <dbReference type="ARBA" id="ARBA00022448"/>
    </source>
</evidence>
<protein>
    <submittedName>
        <fullName evidence="5">Unannotated protein</fullName>
    </submittedName>
</protein>
<sequence length="276" mass="30010">MNQRRCQCGGAGFALCVADLIHRCPFGRIHGYPCAYAWQMSATLTQDLVAADISLSGVSRIYELGDEKIHALRDLTLDIRQGEFVAIKGPSGSGKSTLANVIGGLDTPNEGRIVVGGLDFSKANDKQLSHYRSKTIGFVFQSFNLQAHSTVLENVLLPLVIAGVDRKTRMARAKECLELMGLSDRADQATNKLSGGQRQRVSIARALANWPQIIIADEPTGNLDQANGQNVIEHLTKLNRELNITLILITHDADVANKAPRILEIVDGNVTDRKSA</sequence>
<dbReference type="EMBL" id="CAFAAO010000020">
    <property type="protein sequence ID" value="CAB4811105.1"/>
    <property type="molecule type" value="Genomic_DNA"/>
</dbReference>
<dbReference type="SMART" id="SM00382">
    <property type="entry name" value="AAA"/>
    <property type="match status" value="1"/>
</dbReference>
<dbReference type="AlphaFoldDB" id="A0A6J6YRD1"/>
<name>A0A6J6YRD1_9ZZZZ</name>
<dbReference type="CDD" id="cd03255">
    <property type="entry name" value="ABC_MJ0796_LolCDE_FtsE"/>
    <property type="match status" value="1"/>
</dbReference>
<keyword evidence="1" id="KW-0813">Transport</keyword>
<dbReference type="GO" id="GO:0005886">
    <property type="term" value="C:plasma membrane"/>
    <property type="evidence" value="ECO:0007669"/>
    <property type="project" value="TreeGrafter"/>
</dbReference>
<dbReference type="PANTHER" id="PTHR24220:SF86">
    <property type="entry name" value="ABC TRANSPORTER ABCH.1"/>
    <property type="match status" value="1"/>
</dbReference>
<dbReference type="InterPro" id="IPR015854">
    <property type="entry name" value="ABC_transpr_LolD-like"/>
</dbReference>
<dbReference type="GO" id="GO:0005524">
    <property type="term" value="F:ATP binding"/>
    <property type="evidence" value="ECO:0007669"/>
    <property type="project" value="UniProtKB-KW"/>
</dbReference>
<dbReference type="InterPro" id="IPR003593">
    <property type="entry name" value="AAA+_ATPase"/>
</dbReference>
<dbReference type="PROSITE" id="PS50893">
    <property type="entry name" value="ABC_TRANSPORTER_2"/>
    <property type="match status" value="1"/>
</dbReference>
<dbReference type="GO" id="GO:0022857">
    <property type="term" value="F:transmembrane transporter activity"/>
    <property type="evidence" value="ECO:0007669"/>
    <property type="project" value="TreeGrafter"/>
</dbReference>
<gene>
    <name evidence="5" type="ORF">UFOPK3037_01311</name>
</gene>
<dbReference type="InterPro" id="IPR003439">
    <property type="entry name" value="ABC_transporter-like_ATP-bd"/>
</dbReference>
<dbReference type="InterPro" id="IPR017911">
    <property type="entry name" value="MacB-like_ATP-bd"/>
</dbReference>
<evidence type="ECO:0000256" key="2">
    <source>
        <dbReference type="ARBA" id="ARBA00022741"/>
    </source>
</evidence>
<evidence type="ECO:0000256" key="3">
    <source>
        <dbReference type="ARBA" id="ARBA00022840"/>
    </source>
</evidence>
<keyword evidence="2" id="KW-0547">Nucleotide-binding</keyword>
<accession>A0A6J6YRD1</accession>
<dbReference type="SUPFAM" id="SSF52540">
    <property type="entry name" value="P-loop containing nucleoside triphosphate hydrolases"/>
    <property type="match status" value="1"/>
</dbReference>
<proteinExistence type="predicted"/>
<evidence type="ECO:0000313" key="5">
    <source>
        <dbReference type="EMBL" id="CAB4811105.1"/>
    </source>
</evidence>
<dbReference type="PROSITE" id="PS00211">
    <property type="entry name" value="ABC_TRANSPORTER_1"/>
    <property type="match status" value="1"/>
</dbReference>
<dbReference type="Gene3D" id="3.40.50.300">
    <property type="entry name" value="P-loop containing nucleotide triphosphate hydrolases"/>
    <property type="match status" value="1"/>
</dbReference>
<dbReference type="FunFam" id="3.40.50.300:FF:000032">
    <property type="entry name" value="Export ABC transporter ATP-binding protein"/>
    <property type="match status" value="1"/>
</dbReference>
<evidence type="ECO:0000259" key="4">
    <source>
        <dbReference type="PROSITE" id="PS50893"/>
    </source>
</evidence>
<dbReference type="InterPro" id="IPR027417">
    <property type="entry name" value="P-loop_NTPase"/>
</dbReference>
<dbReference type="PANTHER" id="PTHR24220">
    <property type="entry name" value="IMPORT ATP-BINDING PROTEIN"/>
    <property type="match status" value="1"/>
</dbReference>
<dbReference type="Pfam" id="PF00005">
    <property type="entry name" value="ABC_tran"/>
    <property type="match status" value="1"/>
</dbReference>
<organism evidence="5">
    <name type="scientific">freshwater metagenome</name>
    <dbReference type="NCBI Taxonomy" id="449393"/>
    <lineage>
        <taxon>unclassified sequences</taxon>
        <taxon>metagenomes</taxon>
        <taxon>ecological metagenomes</taxon>
    </lineage>
</organism>
<reference evidence="5" key="1">
    <citation type="submission" date="2020-05" db="EMBL/GenBank/DDBJ databases">
        <authorList>
            <person name="Chiriac C."/>
            <person name="Salcher M."/>
            <person name="Ghai R."/>
            <person name="Kavagutti S V."/>
        </authorList>
    </citation>
    <scope>NUCLEOTIDE SEQUENCE</scope>
</reference>
<dbReference type="InterPro" id="IPR017871">
    <property type="entry name" value="ABC_transporter-like_CS"/>
</dbReference>
<feature type="domain" description="ABC transporter" evidence="4">
    <location>
        <begin position="53"/>
        <end position="276"/>
    </location>
</feature>
<dbReference type="GO" id="GO:0016887">
    <property type="term" value="F:ATP hydrolysis activity"/>
    <property type="evidence" value="ECO:0007669"/>
    <property type="project" value="InterPro"/>
</dbReference>